<dbReference type="EMBL" id="JAKRKC020000001">
    <property type="protein sequence ID" value="MCK2216939.1"/>
    <property type="molecule type" value="Genomic_DNA"/>
</dbReference>
<sequence length="202" mass="20896">MATGRRTAVLPHAGGARMAFRPDGGALAVNGRDNALLDLRAGRAAEAPFTAADGVRGLAYSPDGRLLATGTTAEGVTLWDGVRQVRRLPVGAEEGEQIDALAFSPDGRTLAAAGAQGKVWLWDVAHGVPLGLPAPQHQGPVLALAFSRDGRALYSVGGDGRLGAHPIDPGVLAREVCARAGATLSPAAWARLIPWTPYRKVC</sequence>
<name>A0ABT0FX71_9ACTN</name>
<dbReference type="SMART" id="SM00320">
    <property type="entry name" value="WD40"/>
    <property type="match status" value="3"/>
</dbReference>
<dbReference type="PROSITE" id="PS50082">
    <property type="entry name" value="WD_REPEATS_2"/>
    <property type="match status" value="2"/>
</dbReference>
<dbReference type="SUPFAM" id="SSF50998">
    <property type="entry name" value="Quinoprotein alcohol dehydrogenase-like"/>
    <property type="match status" value="1"/>
</dbReference>
<accession>A0ABT0FX71</accession>
<dbReference type="Pfam" id="PF00400">
    <property type="entry name" value="WD40"/>
    <property type="match status" value="3"/>
</dbReference>
<dbReference type="Gene3D" id="2.130.10.10">
    <property type="entry name" value="YVTN repeat-like/Quinoprotein amine dehydrogenase"/>
    <property type="match status" value="1"/>
</dbReference>
<feature type="repeat" description="WD" evidence="1">
    <location>
        <begin position="55"/>
        <end position="80"/>
    </location>
</feature>
<dbReference type="InterPro" id="IPR015943">
    <property type="entry name" value="WD40/YVTN_repeat-like_dom_sf"/>
</dbReference>
<dbReference type="RefSeq" id="WP_247815412.1">
    <property type="nucleotide sequence ID" value="NZ_JAKRKC020000001.1"/>
</dbReference>
<proteinExistence type="predicted"/>
<evidence type="ECO:0000313" key="3">
    <source>
        <dbReference type="Proteomes" id="UP001317259"/>
    </source>
</evidence>
<evidence type="ECO:0000313" key="2">
    <source>
        <dbReference type="EMBL" id="MCK2216939.1"/>
    </source>
</evidence>
<keyword evidence="3" id="KW-1185">Reference proteome</keyword>
<protein>
    <recommendedName>
        <fullName evidence="4">Anaphase-promoting complex subunit 4 WD40 domain-containing protein</fullName>
    </recommendedName>
</protein>
<keyword evidence="1" id="KW-0853">WD repeat</keyword>
<gene>
    <name evidence="2" type="ORF">MF672_024560</name>
</gene>
<dbReference type="InterPro" id="IPR011047">
    <property type="entry name" value="Quinoprotein_ADH-like_sf"/>
</dbReference>
<organism evidence="2 3">
    <name type="scientific">Actinomadura luzonensis</name>
    <dbReference type="NCBI Taxonomy" id="2805427"/>
    <lineage>
        <taxon>Bacteria</taxon>
        <taxon>Bacillati</taxon>
        <taxon>Actinomycetota</taxon>
        <taxon>Actinomycetes</taxon>
        <taxon>Streptosporangiales</taxon>
        <taxon>Thermomonosporaceae</taxon>
        <taxon>Actinomadura</taxon>
    </lineage>
</organism>
<comment type="caution">
    <text evidence="2">The sequence shown here is derived from an EMBL/GenBank/DDBJ whole genome shotgun (WGS) entry which is preliminary data.</text>
</comment>
<dbReference type="PANTHER" id="PTHR19879">
    <property type="entry name" value="TRANSCRIPTION INITIATION FACTOR TFIID"/>
    <property type="match status" value="1"/>
</dbReference>
<feature type="repeat" description="WD" evidence="1">
    <location>
        <begin position="98"/>
        <end position="124"/>
    </location>
</feature>
<dbReference type="InterPro" id="IPR001680">
    <property type="entry name" value="WD40_rpt"/>
</dbReference>
<evidence type="ECO:0000256" key="1">
    <source>
        <dbReference type="PROSITE-ProRule" id="PRU00221"/>
    </source>
</evidence>
<dbReference type="Proteomes" id="UP001317259">
    <property type="component" value="Unassembled WGS sequence"/>
</dbReference>
<evidence type="ECO:0008006" key="4">
    <source>
        <dbReference type="Google" id="ProtNLM"/>
    </source>
</evidence>
<dbReference type="PANTHER" id="PTHR19879:SF1">
    <property type="entry name" value="CANNONBALL-RELATED"/>
    <property type="match status" value="1"/>
</dbReference>
<reference evidence="2 3" key="1">
    <citation type="submission" date="2022-04" db="EMBL/GenBank/DDBJ databases">
        <title>Genome draft of Actinomadura sp. ATCC 31491.</title>
        <authorList>
            <person name="Shi X."/>
            <person name="Du Y."/>
        </authorList>
    </citation>
    <scope>NUCLEOTIDE SEQUENCE [LARGE SCALE GENOMIC DNA]</scope>
    <source>
        <strain evidence="2 3">ATCC 31491</strain>
    </source>
</reference>